<dbReference type="GO" id="GO:0016779">
    <property type="term" value="F:nucleotidyltransferase activity"/>
    <property type="evidence" value="ECO:0007669"/>
    <property type="project" value="UniProtKB-KW"/>
</dbReference>
<dbReference type="SUPFAM" id="SSF52540">
    <property type="entry name" value="P-loop containing nucleoside triphosphate hydrolases"/>
    <property type="match status" value="1"/>
</dbReference>
<protein>
    <recommendedName>
        <fullName evidence="15">ATP-dependent helicase Rep</fullName>
    </recommendedName>
    <alternativeName>
        <fullName evidence="16">RepP</fullName>
    </alternativeName>
</protein>
<reference evidence="19" key="1">
    <citation type="submission" date="2021-12" db="EMBL/GenBank/DDBJ databases">
        <title>Lineage-specific microbe-virus interactions reveal viral roles in promoting carbon loss from peatlands along a natural permafrost thaw gradient.</title>
        <authorList>
            <person name="Trubl G."/>
            <person name="Roux S."/>
            <person name="Borton M.A."/>
            <person name="Varsani A."/>
            <person name="Li Y.-F."/>
            <person name="Sun C."/>
            <person name="Shaffer M."/>
            <person name="Jang H.B."/>
            <person name="Woodcroft B.J."/>
            <person name="Tyson G.W."/>
            <person name="Wrighton K."/>
            <person name="Saleska S."/>
            <person name="Eloe-Fadrosh E.A."/>
            <person name="Sullivan M.B."/>
            <person name="Rich V.I."/>
        </authorList>
    </citation>
    <scope>NUCLEOTIDE SEQUENCE</scope>
</reference>
<evidence type="ECO:0000313" key="19">
    <source>
        <dbReference type="EMBL" id="WAK78032.1"/>
    </source>
</evidence>
<dbReference type="InterPro" id="IPR000605">
    <property type="entry name" value="Helicase_SF3_ssDNA/RNA_vir"/>
</dbReference>
<dbReference type="Gene3D" id="3.40.1310.20">
    <property type="match status" value="1"/>
</dbReference>
<keyword evidence="7" id="KW-0540">Nuclease</keyword>
<evidence type="ECO:0000256" key="9">
    <source>
        <dbReference type="ARBA" id="ARBA00022741"/>
    </source>
</evidence>
<evidence type="ECO:0000256" key="2">
    <source>
        <dbReference type="ARBA" id="ARBA00004147"/>
    </source>
</evidence>
<comment type="similarity">
    <text evidence="3">Belongs to the nanoviruses/circoviruses replication-associated protein family.</text>
</comment>
<dbReference type="GO" id="GO:0003724">
    <property type="term" value="F:RNA helicase activity"/>
    <property type="evidence" value="ECO:0007669"/>
    <property type="project" value="InterPro"/>
</dbReference>
<dbReference type="GO" id="GO:0006260">
    <property type="term" value="P:DNA replication"/>
    <property type="evidence" value="ECO:0007669"/>
    <property type="project" value="UniProtKB-KW"/>
</dbReference>
<keyword evidence="6" id="KW-0235">DNA replication</keyword>
<evidence type="ECO:0000256" key="8">
    <source>
        <dbReference type="ARBA" id="ARBA00022723"/>
    </source>
</evidence>
<dbReference type="InterPro" id="IPR027417">
    <property type="entry name" value="P-loop_NTPase"/>
</dbReference>
<proteinExistence type="inferred from homology"/>
<evidence type="ECO:0000256" key="12">
    <source>
        <dbReference type="ARBA" id="ARBA00023124"/>
    </source>
</evidence>
<dbReference type="GO" id="GO:0003677">
    <property type="term" value="F:DNA binding"/>
    <property type="evidence" value="ECO:0007669"/>
    <property type="project" value="UniProtKB-KW"/>
</dbReference>
<dbReference type="GO" id="GO:0042025">
    <property type="term" value="C:host cell nucleus"/>
    <property type="evidence" value="ECO:0007669"/>
    <property type="project" value="UniProtKB-SubCell"/>
</dbReference>
<evidence type="ECO:0000256" key="4">
    <source>
        <dbReference type="ARBA" id="ARBA00022679"/>
    </source>
</evidence>
<comment type="subcellular location">
    <subcellularLocation>
        <location evidence="2">Host nucleus</location>
    </subcellularLocation>
</comment>
<evidence type="ECO:0000256" key="13">
    <source>
        <dbReference type="ARBA" id="ARBA00023125"/>
    </source>
</evidence>
<keyword evidence="10" id="KW-0255">Endonuclease</keyword>
<comment type="cofactor">
    <cofactor evidence="1">
        <name>Mn(2+)</name>
        <dbReference type="ChEBI" id="CHEBI:29035"/>
    </cofactor>
</comment>
<keyword evidence="13" id="KW-0238">DNA-binding</keyword>
<evidence type="ECO:0000256" key="1">
    <source>
        <dbReference type="ARBA" id="ARBA00001936"/>
    </source>
</evidence>
<evidence type="ECO:0000256" key="3">
    <source>
        <dbReference type="ARBA" id="ARBA00008545"/>
    </source>
</evidence>
<sequence length="313" mass="36354">MKQFRAHTITFTAYLDKTDEHTVKEALKEDGCIYYLYGHEICPTSGRPHLQGMASSKKKTGWVSSRTIMHVERCKSPLNSVEYCKKDGQFVEWGTRPQYKKENNGRRGIKVAELLTFNDEDWGQLAPTTYNAATRALDHYNLRLGNIVSAPDVRGIWFVGKPGVGKSHRAREEYPNAFLKPQSKWWDGYRGEKNVILDDLDSDCLGHYLKIWADKWSCTGEVKNGTVRLEHEWFVVTSNFFPEELFQLQPKIVEAVVRRFKVIEVQSWKQIQKEPMQEIQTNKDVCTLCQCDHILCECFSFKMNSQGFYPQFM</sequence>
<keyword evidence="12" id="KW-0190">Covalent protein-DNA linkage</keyword>
<dbReference type="Proteomes" id="UP001180981">
    <property type="component" value="Segment"/>
</dbReference>
<evidence type="ECO:0000256" key="15">
    <source>
        <dbReference type="ARBA" id="ARBA00030754"/>
    </source>
</evidence>
<comment type="catalytic activity">
    <reaction evidence="17">
        <text>ATP + H2O = ADP + phosphate + H(+)</text>
        <dbReference type="Rhea" id="RHEA:13065"/>
        <dbReference type="ChEBI" id="CHEBI:15377"/>
        <dbReference type="ChEBI" id="CHEBI:15378"/>
        <dbReference type="ChEBI" id="CHEBI:30616"/>
        <dbReference type="ChEBI" id="CHEBI:43474"/>
        <dbReference type="ChEBI" id="CHEBI:456216"/>
    </reaction>
</comment>
<dbReference type="PROSITE" id="PS52020">
    <property type="entry name" value="CRESS_DNA_REP"/>
    <property type="match status" value="1"/>
</dbReference>
<keyword evidence="11" id="KW-0378">Hydrolase</keyword>
<organism evidence="19">
    <name type="scientific">Miresoil virus 429</name>
    <dbReference type="NCBI Taxonomy" id="2911461"/>
    <lineage>
        <taxon>Viruses</taxon>
        <taxon>Miresoil_virus_gcode6_group</taxon>
    </lineage>
</organism>
<evidence type="ECO:0000259" key="18">
    <source>
        <dbReference type="PROSITE" id="PS52020"/>
    </source>
</evidence>
<evidence type="ECO:0000256" key="17">
    <source>
        <dbReference type="ARBA" id="ARBA00049360"/>
    </source>
</evidence>
<name>A0A9E8YXE0_9VIRU</name>
<evidence type="ECO:0000256" key="16">
    <source>
        <dbReference type="ARBA" id="ARBA00032243"/>
    </source>
</evidence>
<dbReference type="InterPro" id="IPR049912">
    <property type="entry name" value="CRESS_DNA_REP"/>
</dbReference>
<dbReference type="EMBL" id="OM419062">
    <property type="protein sequence ID" value="WAK78032.1"/>
    <property type="molecule type" value="Genomic_DNA"/>
</dbReference>
<keyword evidence="5" id="KW-0548">Nucleotidyltransferase</keyword>
<keyword evidence="8" id="KW-0479">Metal-binding</keyword>
<keyword evidence="14" id="KW-0511">Multifunctional enzyme</keyword>
<evidence type="ECO:0000256" key="7">
    <source>
        <dbReference type="ARBA" id="ARBA00022722"/>
    </source>
</evidence>
<dbReference type="GO" id="GO:0004519">
    <property type="term" value="F:endonuclease activity"/>
    <property type="evidence" value="ECO:0007669"/>
    <property type="project" value="UniProtKB-KW"/>
</dbReference>
<dbReference type="GO" id="GO:0016787">
    <property type="term" value="F:hydrolase activity"/>
    <property type="evidence" value="ECO:0007669"/>
    <property type="project" value="UniProtKB-KW"/>
</dbReference>
<evidence type="ECO:0000256" key="14">
    <source>
        <dbReference type="ARBA" id="ARBA00023268"/>
    </source>
</evidence>
<accession>A0A9E8YXE0</accession>
<keyword evidence="9" id="KW-0547">Nucleotide-binding</keyword>
<evidence type="ECO:0000256" key="5">
    <source>
        <dbReference type="ARBA" id="ARBA00022695"/>
    </source>
</evidence>
<dbReference type="GO" id="GO:0046872">
    <property type="term" value="F:metal ion binding"/>
    <property type="evidence" value="ECO:0007669"/>
    <property type="project" value="UniProtKB-KW"/>
</dbReference>
<evidence type="ECO:0000256" key="10">
    <source>
        <dbReference type="ARBA" id="ARBA00022759"/>
    </source>
</evidence>
<dbReference type="GO" id="GO:0000166">
    <property type="term" value="F:nucleotide binding"/>
    <property type="evidence" value="ECO:0007669"/>
    <property type="project" value="UniProtKB-KW"/>
</dbReference>
<keyword evidence="4" id="KW-0808">Transferase</keyword>
<dbReference type="Pfam" id="PF00910">
    <property type="entry name" value="RNA_helicase"/>
    <property type="match status" value="1"/>
</dbReference>
<dbReference type="GO" id="GO:0003723">
    <property type="term" value="F:RNA binding"/>
    <property type="evidence" value="ECO:0007669"/>
    <property type="project" value="InterPro"/>
</dbReference>
<evidence type="ECO:0000256" key="11">
    <source>
        <dbReference type="ARBA" id="ARBA00022801"/>
    </source>
</evidence>
<evidence type="ECO:0000256" key="6">
    <source>
        <dbReference type="ARBA" id="ARBA00022705"/>
    </source>
</evidence>
<feature type="domain" description="CRESS-DNA virus Rep endonuclease" evidence="18">
    <location>
        <begin position="3"/>
        <end position="96"/>
    </location>
</feature>